<accession>A0A6N7QXH1</accession>
<dbReference type="PANTHER" id="PTHR41302:SF2">
    <property type="entry name" value="PRESPORE SPECIFIC TRANSCRIPTIONAL ACTIVATOR RSFA"/>
    <property type="match status" value="1"/>
</dbReference>
<dbReference type="RefSeq" id="WP_163578541.1">
    <property type="nucleotide sequence ID" value="NZ_JBHUMW010000030.1"/>
</dbReference>
<feature type="domain" description="Myb-like" evidence="1">
    <location>
        <begin position="1"/>
        <end position="57"/>
    </location>
</feature>
<dbReference type="InterPro" id="IPR001005">
    <property type="entry name" value="SANT/Myb"/>
</dbReference>
<dbReference type="EMBL" id="WJEE01000019">
    <property type="protein sequence ID" value="MRI66718.1"/>
    <property type="molecule type" value="Genomic_DNA"/>
</dbReference>
<reference evidence="2 3" key="1">
    <citation type="submission" date="2019-10" db="EMBL/GenBank/DDBJ databases">
        <title>Gracilibacillus salitolerans sp. nov., a moderate halophile isolated from a saline soil in northwest China.</title>
        <authorList>
            <person name="Gan L."/>
        </authorList>
    </citation>
    <scope>NUCLEOTIDE SEQUENCE [LARGE SCALE GENOMIC DNA]</scope>
    <source>
        <strain evidence="2 3">TP2-8</strain>
    </source>
</reference>
<dbReference type="Proteomes" id="UP000435187">
    <property type="component" value="Unassembled WGS sequence"/>
</dbReference>
<evidence type="ECO:0000259" key="1">
    <source>
        <dbReference type="PROSITE" id="PS50090"/>
    </source>
</evidence>
<name>A0A6N7QXH1_9BACI</name>
<dbReference type="PANTHER" id="PTHR41302">
    <property type="entry name" value="PRESPORE-SPECIFIC TRANSCRIPTIONAL REGULATOR RSFA-RELATED"/>
    <property type="match status" value="1"/>
</dbReference>
<dbReference type="PROSITE" id="PS50090">
    <property type="entry name" value="MYB_LIKE"/>
    <property type="match status" value="1"/>
</dbReference>
<evidence type="ECO:0000313" key="2">
    <source>
        <dbReference type="EMBL" id="MRI66718.1"/>
    </source>
</evidence>
<dbReference type="NCBIfam" id="TIGR02894">
    <property type="entry name" value="DNA_bind_RsfA"/>
    <property type="match status" value="1"/>
</dbReference>
<dbReference type="InterPro" id="IPR014243">
    <property type="entry name" value="RsfA-like"/>
</dbReference>
<dbReference type="Pfam" id="PF13921">
    <property type="entry name" value="Myb_DNA-bind_6"/>
    <property type="match status" value="1"/>
</dbReference>
<gene>
    <name evidence="2" type="ORF">GH885_10280</name>
</gene>
<comment type="caution">
    <text evidence="2">The sequence shown here is derived from an EMBL/GenBank/DDBJ whole genome shotgun (WGS) entry which is preliminary data.</text>
</comment>
<proteinExistence type="predicted"/>
<evidence type="ECO:0000313" key="3">
    <source>
        <dbReference type="Proteomes" id="UP000435187"/>
    </source>
</evidence>
<dbReference type="AlphaFoldDB" id="A0A6N7QXH1"/>
<organism evidence="2 3">
    <name type="scientific">Gracilibacillus thailandensis</name>
    <dbReference type="NCBI Taxonomy" id="563735"/>
    <lineage>
        <taxon>Bacteria</taxon>
        <taxon>Bacillati</taxon>
        <taxon>Bacillota</taxon>
        <taxon>Bacilli</taxon>
        <taxon>Bacillales</taxon>
        <taxon>Bacillaceae</taxon>
        <taxon>Gracilibacillus</taxon>
    </lineage>
</organism>
<keyword evidence="3" id="KW-1185">Reference proteome</keyword>
<sequence>MQGNRQDAWTSDEDILLAETVLRYIREGKTQLEAFKEVGGKLSRTSAACGFRWNATLRKQYEEAIQLAKQNRKKISYQSHQKLDASQTEQPNIHEVIQTLERLQKYYQEIDHQEELRKLVEENKQLKQKLYQYQVFLETVQQAMEKVKH</sequence>
<protein>
    <submittedName>
        <fullName evidence="2">RsfA family transcriptional regulator</fullName>
    </submittedName>
</protein>